<dbReference type="EMBL" id="CAJVPS010001767">
    <property type="protein sequence ID" value="CAG8549912.1"/>
    <property type="molecule type" value="Genomic_DNA"/>
</dbReference>
<proteinExistence type="predicted"/>
<reference evidence="2" key="1">
    <citation type="submission" date="2021-06" db="EMBL/GenBank/DDBJ databases">
        <authorList>
            <person name="Kallberg Y."/>
            <person name="Tangrot J."/>
            <person name="Rosling A."/>
        </authorList>
    </citation>
    <scope>NUCLEOTIDE SEQUENCE</scope>
    <source>
        <strain evidence="2">FL130A</strain>
    </source>
</reference>
<dbReference type="Proteomes" id="UP000789508">
    <property type="component" value="Unassembled WGS sequence"/>
</dbReference>
<name>A0A9N9B390_9GLOM</name>
<dbReference type="OrthoDB" id="10381994at2759"/>
<dbReference type="Gene3D" id="3.40.50.300">
    <property type="entry name" value="P-loop containing nucleotide triphosphate hydrolases"/>
    <property type="match status" value="1"/>
</dbReference>
<sequence>MNNTTIKTRIETQFANLFPLAHELLKPLPPDYLFDATLSLQRILKKNIKSRTLFSATGKWLTFSDDTEYPYNIELGELEALRNVFLKRISLTISPNSTTQENFVVNAIEMIHQVISNKSCKEPIFLITKSSQSLNTILENLVTSIPDLIHCGSTEKCSDNLRERNINCLMQKSSADNPSPDIRTSIKKLKTYVEFLKATKSIAISDDSFVDAAPQDIRVQFEADAINLLPAWLRGNTHQEALRDIVNLPNASESANFDKQPLPQLVLDNLSDDISKMWKNYVAKFKNIWKLPLFIREKIRESYDEIITNHVRSEINETLHAITSLKKCVENIHNVEWLNTVERSTLVGMNISHALQHQNSIKNLEPRVIIVNEASLIPEGLLIPFLSSRNLEHLILVGEKISIENDISLFEHLVRQGAPHIKIDLPRKSSSTLSISHKNLHESDNDPVDKPHTELPSPLPRPNNTPNTAADIIQDTKSSSAVSNKTSDSVKAWYTENLANSAWWLPK</sequence>
<accession>A0A9N9B390</accession>
<evidence type="ECO:0000313" key="3">
    <source>
        <dbReference type="Proteomes" id="UP000789508"/>
    </source>
</evidence>
<feature type="compositionally biased region" description="Polar residues" evidence="1">
    <location>
        <begin position="475"/>
        <end position="486"/>
    </location>
</feature>
<organism evidence="2 3">
    <name type="scientific">Ambispora leptoticha</name>
    <dbReference type="NCBI Taxonomy" id="144679"/>
    <lineage>
        <taxon>Eukaryota</taxon>
        <taxon>Fungi</taxon>
        <taxon>Fungi incertae sedis</taxon>
        <taxon>Mucoromycota</taxon>
        <taxon>Glomeromycotina</taxon>
        <taxon>Glomeromycetes</taxon>
        <taxon>Archaeosporales</taxon>
        <taxon>Ambisporaceae</taxon>
        <taxon>Ambispora</taxon>
    </lineage>
</organism>
<evidence type="ECO:0000256" key="1">
    <source>
        <dbReference type="SAM" id="MobiDB-lite"/>
    </source>
</evidence>
<gene>
    <name evidence="2" type="ORF">ALEPTO_LOCUS5825</name>
</gene>
<comment type="caution">
    <text evidence="2">The sequence shown here is derived from an EMBL/GenBank/DDBJ whole genome shotgun (WGS) entry which is preliminary data.</text>
</comment>
<dbReference type="InterPro" id="IPR027417">
    <property type="entry name" value="P-loop_NTPase"/>
</dbReference>
<dbReference type="AlphaFoldDB" id="A0A9N9B390"/>
<protein>
    <submittedName>
        <fullName evidence="2">5291_t:CDS:1</fullName>
    </submittedName>
</protein>
<feature type="compositionally biased region" description="Basic and acidic residues" evidence="1">
    <location>
        <begin position="439"/>
        <end position="453"/>
    </location>
</feature>
<feature type="region of interest" description="Disordered" evidence="1">
    <location>
        <begin position="438"/>
        <end position="486"/>
    </location>
</feature>
<evidence type="ECO:0000313" key="2">
    <source>
        <dbReference type="EMBL" id="CAG8549912.1"/>
    </source>
</evidence>
<keyword evidence="3" id="KW-1185">Reference proteome</keyword>